<accession>A0A8X6LZB2</accession>
<protein>
    <submittedName>
        <fullName evidence="2">DNA excision repair protein ERCC-6-like</fullName>
    </submittedName>
</protein>
<dbReference type="AlphaFoldDB" id="A0A8X6LZB2"/>
<dbReference type="Proteomes" id="UP000887116">
    <property type="component" value="Unassembled WGS sequence"/>
</dbReference>
<proteinExistence type="predicted"/>
<sequence length="248" mass="27932">MSSDFQKFEQLQSEGKRFAAEGKLIESLRQFQQARKIKETPKILSRIQKLKDAIAQSEPKMQKNSSNQMPSVPVRKSNITPEVLSQIQNIQGNHEKLAPVNPAELSPVELKKFQELKNSAIEFSYDGKFEKALHNFSEAQKLCNCPKVKKYKEEIEALILKYPKKLETFLELTDTGKKLASAGKQTESLEKLKTAFAVCPSPKVSKMIKMLEMDGDHSKISCSLSNTSKKNQFTFQKGGSSDSDVSVR</sequence>
<keyword evidence="3" id="KW-1185">Reference proteome</keyword>
<comment type="caution">
    <text evidence="2">The sequence shown here is derived from an EMBL/GenBank/DDBJ whole genome shotgun (WGS) entry which is preliminary data.</text>
</comment>
<dbReference type="EMBL" id="BMAO01028801">
    <property type="protein sequence ID" value="GFR27505.1"/>
    <property type="molecule type" value="Genomic_DNA"/>
</dbReference>
<dbReference type="OrthoDB" id="10566174at2759"/>
<name>A0A8X6LZB2_TRICU</name>
<gene>
    <name evidence="2" type="primary">NCL1_09834</name>
    <name evidence="2" type="ORF">TNCT_174921</name>
</gene>
<organism evidence="2 3">
    <name type="scientific">Trichonephila clavata</name>
    <name type="common">Joro spider</name>
    <name type="synonym">Nephila clavata</name>
    <dbReference type="NCBI Taxonomy" id="2740835"/>
    <lineage>
        <taxon>Eukaryota</taxon>
        <taxon>Metazoa</taxon>
        <taxon>Ecdysozoa</taxon>
        <taxon>Arthropoda</taxon>
        <taxon>Chelicerata</taxon>
        <taxon>Arachnida</taxon>
        <taxon>Araneae</taxon>
        <taxon>Araneomorphae</taxon>
        <taxon>Entelegynae</taxon>
        <taxon>Araneoidea</taxon>
        <taxon>Nephilidae</taxon>
        <taxon>Trichonephila</taxon>
    </lineage>
</organism>
<evidence type="ECO:0000256" key="1">
    <source>
        <dbReference type="SAM" id="MobiDB-lite"/>
    </source>
</evidence>
<evidence type="ECO:0000313" key="3">
    <source>
        <dbReference type="Proteomes" id="UP000887116"/>
    </source>
</evidence>
<feature type="region of interest" description="Disordered" evidence="1">
    <location>
        <begin position="54"/>
        <end position="74"/>
    </location>
</feature>
<reference evidence="2" key="1">
    <citation type="submission" date="2020-07" db="EMBL/GenBank/DDBJ databases">
        <title>Multicomponent nature underlies the extraordinary mechanical properties of spider dragline silk.</title>
        <authorList>
            <person name="Kono N."/>
            <person name="Nakamura H."/>
            <person name="Mori M."/>
            <person name="Yoshida Y."/>
            <person name="Ohtoshi R."/>
            <person name="Malay A.D."/>
            <person name="Moran D.A.P."/>
            <person name="Tomita M."/>
            <person name="Numata K."/>
            <person name="Arakawa K."/>
        </authorList>
    </citation>
    <scope>NUCLEOTIDE SEQUENCE</scope>
</reference>
<evidence type="ECO:0000313" key="2">
    <source>
        <dbReference type="EMBL" id="GFR27505.1"/>
    </source>
</evidence>